<dbReference type="EMBL" id="DRUZ01000071">
    <property type="protein sequence ID" value="HHS01993.1"/>
    <property type="molecule type" value="Genomic_DNA"/>
</dbReference>
<dbReference type="Pfam" id="PF06257">
    <property type="entry name" value="VEG"/>
    <property type="match status" value="1"/>
</dbReference>
<proteinExistence type="predicted"/>
<dbReference type="Gene3D" id="2.30.30.100">
    <property type="match status" value="1"/>
</dbReference>
<gene>
    <name evidence="1" type="ORF">ENL71_05670</name>
</gene>
<accession>A0A7C5Z1T7</accession>
<comment type="caution">
    <text evidence="1">The sequence shown here is derived from an EMBL/GenBank/DDBJ whole genome shotgun (WGS) entry which is preliminary data.</text>
</comment>
<name>A0A7C5Z1T7_9FIRM</name>
<evidence type="ECO:0000313" key="1">
    <source>
        <dbReference type="EMBL" id="HHS01993.1"/>
    </source>
</evidence>
<sequence>MRRNNTPQIFITTFFLNELKETIKIGQKVRVNKVPYTTGQGRYAEPSEPREGVIIAKYPNFFVVQLKGYKESFRYTDLLDGTVEITKEETDTFSWLRALRG</sequence>
<reference evidence="1" key="1">
    <citation type="journal article" date="2020" name="mSystems">
        <title>Genome- and Community-Level Interaction Insights into Carbon Utilization and Element Cycling Functions of Hydrothermarchaeota in Hydrothermal Sediment.</title>
        <authorList>
            <person name="Zhou Z."/>
            <person name="Liu Y."/>
            <person name="Xu W."/>
            <person name="Pan J."/>
            <person name="Luo Z.H."/>
            <person name="Li M."/>
        </authorList>
    </citation>
    <scope>NUCLEOTIDE SEQUENCE [LARGE SCALE GENOMIC DNA]</scope>
    <source>
        <strain evidence="1">SpSt-102</strain>
    </source>
</reference>
<organism evidence="1">
    <name type="scientific">Caldicellulosiruptor owensensis</name>
    <dbReference type="NCBI Taxonomy" id="55205"/>
    <lineage>
        <taxon>Bacteria</taxon>
        <taxon>Bacillati</taxon>
        <taxon>Bacillota</taxon>
        <taxon>Bacillota incertae sedis</taxon>
        <taxon>Caldicellulosiruptorales</taxon>
        <taxon>Caldicellulosiruptoraceae</taxon>
        <taxon>Caldicellulosiruptor</taxon>
    </lineage>
</organism>
<protein>
    <submittedName>
        <fullName evidence="1">Uncharacterized protein</fullName>
    </submittedName>
</protein>
<dbReference type="GO" id="GO:0006355">
    <property type="term" value="P:regulation of DNA-templated transcription"/>
    <property type="evidence" value="ECO:0007669"/>
    <property type="project" value="InterPro"/>
</dbReference>
<dbReference type="AlphaFoldDB" id="A0A7C5Z1T7"/>
<dbReference type="InterPro" id="IPR009366">
    <property type="entry name" value="Protein_Veg"/>
</dbReference>